<feature type="binding site" evidence="12">
    <location>
        <position position="534"/>
    </location>
    <ligand>
        <name>Zn(2+)</name>
        <dbReference type="ChEBI" id="CHEBI:29105"/>
        <label>2</label>
    </ligand>
</feature>
<dbReference type="GO" id="GO:0006302">
    <property type="term" value="P:double-strand break repair"/>
    <property type="evidence" value="ECO:0007669"/>
    <property type="project" value="InterPro"/>
</dbReference>
<feature type="binding site" evidence="12">
    <location>
        <position position="537"/>
    </location>
    <ligand>
        <name>Zn(2+)</name>
        <dbReference type="ChEBI" id="CHEBI:29105"/>
        <label>2</label>
    </ligand>
</feature>
<keyword evidence="16" id="KW-1185">Reference proteome</keyword>
<dbReference type="Pfam" id="PF18074">
    <property type="entry name" value="PriA_C"/>
    <property type="match status" value="1"/>
</dbReference>
<feature type="binding site" evidence="12">
    <location>
        <position position="552"/>
    </location>
    <ligand>
        <name>Zn(2+)</name>
        <dbReference type="ChEBI" id="CHEBI:29105"/>
        <label>2</label>
    </ligand>
</feature>
<evidence type="ECO:0000313" key="16">
    <source>
        <dbReference type="Proteomes" id="UP000219559"/>
    </source>
</evidence>
<comment type="cofactor">
    <cofactor evidence="12">
        <name>Zn(2+)</name>
        <dbReference type="ChEBI" id="CHEBI:29105"/>
    </cofactor>
    <text evidence="12">Binds 2 zinc ions per subunit.</text>
</comment>
<dbReference type="GO" id="GO:1990077">
    <property type="term" value="C:primosome complex"/>
    <property type="evidence" value="ECO:0007669"/>
    <property type="project" value="UniProtKB-UniRule"/>
</dbReference>
<dbReference type="GO" id="GO:0003677">
    <property type="term" value="F:DNA binding"/>
    <property type="evidence" value="ECO:0007669"/>
    <property type="project" value="UniProtKB-UniRule"/>
</dbReference>
<evidence type="ECO:0000256" key="9">
    <source>
        <dbReference type="ARBA" id="ARBA00023125"/>
    </source>
</evidence>
<dbReference type="Pfam" id="PF18319">
    <property type="entry name" value="Zn_ribbon_PriA"/>
    <property type="match status" value="1"/>
</dbReference>
<dbReference type="NCBIfam" id="TIGR00595">
    <property type="entry name" value="priA"/>
    <property type="match status" value="1"/>
</dbReference>
<evidence type="ECO:0000256" key="1">
    <source>
        <dbReference type="ARBA" id="ARBA00022515"/>
    </source>
</evidence>
<keyword evidence="5 12" id="KW-0378">Hydrolase</keyword>
<evidence type="ECO:0000256" key="4">
    <source>
        <dbReference type="ARBA" id="ARBA00022741"/>
    </source>
</evidence>
<keyword evidence="4 12" id="KW-0547">Nucleotide-binding</keyword>
<comment type="subunit">
    <text evidence="12">Component of the replication restart primosome.</text>
</comment>
<dbReference type="PANTHER" id="PTHR30580">
    <property type="entry name" value="PRIMOSOMAL PROTEIN N"/>
    <property type="match status" value="1"/>
</dbReference>
<keyword evidence="7 12" id="KW-0862">Zinc</keyword>
<evidence type="ECO:0000259" key="13">
    <source>
        <dbReference type="PROSITE" id="PS51192"/>
    </source>
</evidence>
<dbReference type="GO" id="GO:0006310">
    <property type="term" value="P:DNA recombination"/>
    <property type="evidence" value="ECO:0007669"/>
    <property type="project" value="InterPro"/>
</dbReference>
<evidence type="ECO:0000256" key="12">
    <source>
        <dbReference type="HAMAP-Rule" id="MF_00983"/>
    </source>
</evidence>
<dbReference type="Gene3D" id="3.40.50.300">
    <property type="entry name" value="P-loop containing nucleotide triphosphate hydrolases"/>
    <property type="match status" value="2"/>
</dbReference>
<keyword evidence="6 12" id="KW-0347">Helicase</keyword>
<comment type="caution">
    <text evidence="15">The sequence shown here is derived from an EMBL/GenBank/DDBJ whole genome shotgun (WGS) entry which is preliminary data.</text>
</comment>
<dbReference type="RefSeq" id="WP_097443786.1">
    <property type="nucleotide sequence ID" value="NZ_NBWU01000009.1"/>
</dbReference>
<dbReference type="PROSITE" id="PS51192">
    <property type="entry name" value="HELICASE_ATP_BIND_1"/>
    <property type="match status" value="1"/>
</dbReference>
<dbReference type="HAMAP" id="MF_00983">
    <property type="entry name" value="PriA"/>
    <property type="match status" value="1"/>
</dbReference>
<dbReference type="GO" id="GO:0005524">
    <property type="term" value="F:ATP binding"/>
    <property type="evidence" value="ECO:0007669"/>
    <property type="project" value="UniProtKB-UniRule"/>
</dbReference>
<dbReference type="Pfam" id="PF17764">
    <property type="entry name" value="PriA_3primeBD"/>
    <property type="match status" value="1"/>
</dbReference>
<dbReference type="InterPro" id="IPR042115">
    <property type="entry name" value="PriA_3primeBD_sf"/>
</dbReference>
<keyword evidence="8 12" id="KW-0067">ATP-binding</keyword>
<feature type="binding site" evidence="12">
    <location>
        <position position="568"/>
    </location>
    <ligand>
        <name>Zn(2+)</name>
        <dbReference type="ChEBI" id="CHEBI:29105"/>
        <label>1</label>
    </ligand>
</feature>
<keyword evidence="1 12" id="KW-0639">Primosome</keyword>
<feature type="binding site" evidence="12">
    <location>
        <position position="565"/>
    </location>
    <ligand>
        <name>Zn(2+)</name>
        <dbReference type="ChEBI" id="CHEBI:29105"/>
        <label>1</label>
    </ligand>
</feature>
<dbReference type="FunFam" id="3.40.50.300:FF:000489">
    <property type="entry name" value="Primosome assembly protein PriA"/>
    <property type="match status" value="1"/>
</dbReference>
<feature type="domain" description="Helicase ATP-binding" evidence="13">
    <location>
        <begin position="293"/>
        <end position="462"/>
    </location>
</feature>
<protein>
    <recommendedName>
        <fullName evidence="12">Replication restart protein PriA</fullName>
    </recommendedName>
    <alternativeName>
        <fullName evidence="12">ATP-dependent DNA helicase PriA</fullName>
        <ecNumber evidence="12">5.6.2.4</ecNumber>
    </alternativeName>
    <alternativeName>
        <fullName evidence="12">DNA 3'-5' helicase PriA</fullName>
    </alternativeName>
</protein>
<dbReference type="SMART" id="SM00487">
    <property type="entry name" value="DEXDc"/>
    <property type="match status" value="1"/>
</dbReference>
<evidence type="ECO:0000256" key="3">
    <source>
        <dbReference type="ARBA" id="ARBA00022723"/>
    </source>
</evidence>
<keyword evidence="9 12" id="KW-0238">DNA-binding</keyword>
<dbReference type="PROSITE" id="PS51194">
    <property type="entry name" value="HELICASE_CTER"/>
    <property type="match status" value="1"/>
</dbReference>
<dbReference type="Proteomes" id="UP000219559">
    <property type="component" value="Unassembled WGS sequence"/>
</dbReference>
<evidence type="ECO:0000256" key="10">
    <source>
        <dbReference type="ARBA" id="ARBA00023235"/>
    </source>
</evidence>
<dbReference type="InterPro" id="IPR027417">
    <property type="entry name" value="P-loop_NTPase"/>
</dbReference>
<reference evidence="15 16" key="1">
    <citation type="submission" date="2017-04" db="EMBL/GenBank/DDBJ databases">
        <title>A new member of the family Flavobacteriaceae isolated from ascidians.</title>
        <authorList>
            <person name="Chen L."/>
        </authorList>
    </citation>
    <scope>NUCLEOTIDE SEQUENCE [LARGE SCALE GENOMIC DNA]</scope>
    <source>
        <strain evidence="15 16">HQA918</strain>
    </source>
</reference>
<dbReference type="EC" id="5.6.2.4" evidence="12"/>
<comment type="catalytic activity">
    <reaction evidence="12">
        <text>Couples ATP hydrolysis with the unwinding of duplex DNA by translocating in the 3'-5' direction.</text>
        <dbReference type="EC" id="5.6.2.4"/>
    </reaction>
</comment>
<keyword evidence="2 12" id="KW-0235">DNA replication</keyword>
<feature type="binding site" evidence="12">
    <location>
        <position position="528"/>
    </location>
    <ligand>
        <name>Zn(2+)</name>
        <dbReference type="ChEBI" id="CHEBI:29105"/>
        <label>1</label>
    </ligand>
</feature>
<dbReference type="FunFam" id="3.40.1440.60:FF:000001">
    <property type="entry name" value="Primosomal protein N"/>
    <property type="match status" value="1"/>
</dbReference>
<comment type="function">
    <text evidence="12">Initiates the restart of stalled replication forks, which reloads the replicative helicase on sites other than the origin of replication. Recognizes and binds to abandoned replication forks and remodels them to uncover a helicase loading site. Promotes assembly of the primosome at these replication forks.</text>
</comment>
<dbReference type="InterPro" id="IPR011545">
    <property type="entry name" value="DEAD/DEAH_box_helicase_dom"/>
</dbReference>
<dbReference type="InterPro" id="IPR040498">
    <property type="entry name" value="PriA_CRR"/>
</dbReference>
<evidence type="ECO:0000259" key="14">
    <source>
        <dbReference type="PROSITE" id="PS51194"/>
    </source>
</evidence>
<dbReference type="InterPro" id="IPR041222">
    <property type="entry name" value="PriA_3primeBD"/>
</dbReference>
<keyword evidence="3 12" id="KW-0479">Metal-binding</keyword>
<dbReference type="SMART" id="SM00490">
    <property type="entry name" value="HELICc"/>
    <property type="match status" value="1"/>
</dbReference>
<evidence type="ECO:0000256" key="8">
    <source>
        <dbReference type="ARBA" id="ARBA00022840"/>
    </source>
</evidence>
<dbReference type="InterPro" id="IPR001650">
    <property type="entry name" value="Helicase_C-like"/>
</dbReference>
<dbReference type="InterPro" id="IPR005259">
    <property type="entry name" value="PriA"/>
</dbReference>
<dbReference type="SUPFAM" id="SSF52540">
    <property type="entry name" value="P-loop containing nucleoside triphosphate hydrolases"/>
    <property type="match status" value="2"/>
</dbReference>
<dbReference type="OrthoDB" id="9759544at2"/>
<dbReference type="PANTHER" id="PTHR30580:SF0">
    <property type="entry name" value="PRIMOSOMAL PROTEIN N"/>
    <property type="match status" value="1"/>
</dbReference>
<name>A0A2A4G3W4_9FLAO</name>
<dbReference type="Gene3D" id="3.40.1440.60">
    <property type="entry name" value="PriA, 3(prime) DNA-binding domain"/>
    <property type="match status" value="1"/>
</dbReference>
<dbReference type="CDD" id="cd18804">
    <property type="entry name" value="SF2_C_priA"/>
    <property type="match status" value="1"/>
</dbReference>
<dbReference type="EMBL" id="NBWU01000009">
    <property type="protein sequence ID" value="PCE62415.1"/>
    <property type="molecule type" value="Genomic_DNA"/>
</dbReference>
<feature type="domain" description="Helicase C-terminal" evidence="14">
    <location>
        <begin position="549"/>
        <end position="711"/>
    </location>
</feature>
<dbReference type="AlphaFoldDB" id="A0A2A4G3W4"/>
<evidence type="ECO:0000256" key="7">
    <source>
        <dbReference type="ARBA" id="ARBA00022833"/>
    </source>
</evidence>
<gene>
    <name evidence="12" type="primary">priA</name>
    <name evidence="15" type="ORF">B7P33_18855</name>
</gene>
<evidence type="ECO:0000256" key="6">
    <source>
        <dbReference type="ARBA" id="ARBA00022806"/>
    </source>
</evidence>
<proteinExistence type="inferred from homology"/>
<dbReference type="GO" id="GO:0006269">
    <property type="term" value="P:DNA replication, synthesis of primer"/>
    <property type="evidence" value="ECO:0007669"/>
    <property type="project" value="UniProtKB-KW"/>
</dbReference>
<dbReference type="GO" id="GO:0006270">
    <property type="term" value="P:DNA replication initiation"/>
    <property type="evidence" value="ECO:0007669"/>
    <property type="project" value="TreeGrafter"/>
</dbReference>
<feature type="binding site" evidence="12">
    <location>
        <position position="525"/>
    </location>
    <ligand>
        <name>Zn(2+)</name>
        <dbReference type="ChEBI" id="CHEBI:29105"/>
        <label>1</label>
    </ligand>
</feature>
<dbReference type="Pfam" id="PF00271">
    <property type="entry name" value="Helicase_C"/>
    <property type="match status" value="1"/>
</dbReference>
<dbReference type="InterPro" id="IPR014001">
    <property type="entry name" value="Helicase_ATP-bd"/>
</dbReference>
<dbReference type="Pfam" id="PF00270">
    <property type="entry name" value="DEAD"/>
    <property type="match status" value="1"/>
</dbReference>
<feature type="binding site" evidence="12">
    <location>
        <position position="555"/>
    </location>
    <ligand>
        <name>Zn(2+)</name>
        <dbReference type="ChEBI" id="CHEBI:29105"/>
        <label>2</label>
    </ligand>
</feature>
<evidence type="ECO:0000256" key="11">
    <source>
        <dbReference type="ARBA" id="ARBA00048988"/>
    </source>
</evidence>
<sequence length="818" mass="93567">MGYFVEAILPLALPQTFTYKVNKQEYDHLLPGMRIAVPFGKNRVYTALVQKMHQTPPQAYEAKEIEYILDDAPIITQTQLQHWAWISKYYMCHIGEVFKNAIPTAFLLESETWVCLSEDFTTGDESQLADDEYLLLEALQHQSALRITDITEILEKKTVLPVVNRMIKRGIVALQAEIKERYRPKMSRYVMLNHVADGEQGLVETLDGLKRAPKQYKTFLVYLDLVGDEPKPIKVSELKKITQDSGQAIKGLVKKRIFTEEMIQEDRIQYTGEAVVQPSQLNPEQELALGTIQSAFGENKVCLLHGVTSSGKTEVYVQLIKEALEKGEQVLYLLPEIALTTQLIQRLQKYFGSYLAVYHSKFNIQERAEVWQHVLECNAKAQLVIGARSSLFLPFQNLGLVIVDEEHEPSFKQHDPAPRYHARDAAIVLAKSMNAQVLLGSATPSLETYHNVLQGRYGLAEIKKRYGQVPMPDINLVDLKEQQKKKRIKGHFSEPLRLAMEGTLTEGKQIILFQNRRGFAPVMECTDCGHCPQCPNCDVSLTYHAYKRQLRCHYCGYYSAQVSKCHSCSSEALDTKGLGTEQIEQECQELFPDARVGRMDLDTTRAKHAHAKIIDQFTSGELDILVGTQMLSKGLDFKNVDLVGVLHADGILNFPDFRSHERGYQLLSQVSGRAGRHEKRGKVLIQTYNPYHQILQQVSIHDYESMQREQMYERRQHAYPPFARLIRVTFKHKDYSKLEQASEWFVQGMRNLWQDRVLGPVPPAVSRVRNQYIQVAVLKVPKGHDLATIKNSIKRIENSFNAIPYYRSVRIIFDVDPI</sequence>
<evidence type="ECO:0000313" key="15">
    <source>
        <dbReference type="EMBL" id="PCE62415.1"/>
    </source>
</evidence>
<accession>A0A2A4G3W4</accession>
<evidence type="ECO:0000256" key="5">
    <source>
        <dbReference type="ARBA" id="ARBA00022801"/>
    </source>
</evidence>
<evidence type="ECO:0000256" key="2">
    <source>
        <dbReference type="ARBA" id="ARBA00022705"/>
    </source>
</evidence>
<dbReference type="InterPro" id="IPR041236">
    <property type="entry name" value="PriA_C"/>
</dbReference>
<keyword evidence="10 12" id="KW-0413">Isomerase</keyword>
<dbReference type="CDD" id="cd17929">
    <property type="entry name" value="DEXHc_priA"/>
    <property type="match status" value="1"/>
</dbReference>
<comment type="catalytic activity">
    <reaction evidence="11 12">
        <text>ATP + H2O = ADP + phosphate + H(+)</text>
        <dbReference type="Rhea" id="RHEA:13065"/>
        <dbReference type="ChEBI" id="CHEBI:15377"/>
        <dbReference type="ChEBI" id="CHEBI:15378"/>
        <dbReference type="ChEBI" id="CHEBI:30616"/>
        <dbReference type="ChEBI" id="CHEBI:43474"/>
        <dbReference type="ChEBI" id="CHEBI:456216"/>
        <dbReference type="EC" id="5.6.2.4"/>
    </reaction>
</comment>
<organism evidence="15 16">
    <name type="scientific">Sediminicola luteus</name>
    <dbReference type="NCBI Taxonomy" id="319238"/>
    <lineage>
        <taxon>Bacteria</taxon>
        <taxon>Pseudomonadati</taxon>
        <taxon>Bacteroidota</taxon>
        <taxon>Flavobacteriia</taxon>
        <taxon>Flavobacteriales</taxon>
        <taxon>Flavobacteriaceae</taxon>
        <taxon>Sediminicola</taxon>
    </lineage>
</organism>
<dbReference type="GO" id="GO:0008270">
    <property type="term" value="F:zinc ion binding"/>
    <property type="evidence" value="ECO:0007669"/>
    <property type="project" value="UniProtKB-UniRule"/>
</dbReference>
<dbReference type="GO" id="GO:0043138">
    <property type="term" value="F:3'-5' DNA helicase activity"/>
    <property type="evidence" value="ECO:0007669"/>
    <property type="project" value="UniProtKB-EC"/>
</dbReference>
<dbReference type="GO" id="GO:0016887">
    <property type="term" value="F:ATP hydrolysis activity"/>
    <property type="evidence" value="ECO:0007669"/>
    <property type="project" value="RHEA"/>
</dbReference>
<comment type="similarity">
    <text evidence="12">Belongs to the helicase family. PriA subfamily.</text>
</comment>